<evidence type="ECO:0000313" key="2">
    <source>
        <dbReference type="Proteomes" id="UP000024635"/>
    </source>
</evidence>
<gene>
    <name evidence="1" type="primary">Acey_s0028.g1689</name>
    <name evidence="1" type="ORF">Y032_0028g1689</name>
</gene>
<dbReference type="Proteomes" id="UP000024635">
    <property type="component" value="Unassembled WGS sequence"/>
</dbReference>
<accession>A0A016UT67</accession>
<proteinExistence type="predicted"/>
<keyword evidence="2" id="KW-1185">Reference proteome</keyword>
<protein>
    <submittedName>
        <fullName evidence="1">Uncharacterized protein</fullName>
    </submittedName>
</protein>
<evidence type="ECO:0000313" key="1">
    <source>
        <dbReference type="EMBL" id="EYC18126.1"/>
    </source>
</evidence>
<organism evidence="1 2">
    <name type="scientific">Ancylostoma ceylanicum</name>
    <dbReference type="NCBI Taxonomy" id="53326"/>
    <lineage>
        <taxon>Eukaryota</taxon>
        <taxon>Metazoa</taxon>
        <taxon>Ecdysozoa</taxon>
        <taxon>Nematoda</taxon>
        <taxon>Chromadorea</taxon>
        <taxon>Rhabditida</taxon>
        <taxon>Rhabditina</taxon>
        <taxon>Rhabditomorpha</taxon>
        <taxon>Strongyloidea</taxon>
        <taxon>Ancylostomatidae</taxon>
        <taxon>Ancylostomatinae</taxon>
        <taxon>Ancylostoma</taxon>
    </lineage>
</organism>
<reference evidence="2" key="1">
    <citation type="journal article" date="2015" name="Nat. Genet.">
        <title>The genome and transcriptome of the zoonotic hookworm Ancylostoma ceylanicum identify infection-specific gene families.</title>
        <authorList>
            <person name="Schwarz E.M."/>
            <person name="Hu Y."/>
            <person name="Antoshechkin I."/>
            <person name="Miller M.M."/>
            <person name="Sternberg P.W."/>
            <person name="Aroian R.V."/>
        </authorList>
    </citation>
    <scope>NUCLEOTIDE SEQUENCE</scope>
    <source>
        <strain evidence="2">HY135</strain>
    </source>
</reference>
<dbReference type="AlphaFoldDB" id="A0A016UT67"/>
<name>A0A016UT67_9BILA</name>
<comment type="caution">
    <text evidence="1">The sequence shown here is derived from an EMBL/GenBank/DDBJ whole genome shotgun (WGS) entry which is preliminary data.</text>
</comment>
<dbReference type="EMBL" id="JARK01001364">
    <property type="protein sequence ID" value="EYC18126.1"/>
    <property type="molecule type" value="Genomic_DNA"/>
</dbReference>
<sequence length="70" mass="7794">MAGKRIPRNQSMFTANKVAHSAPLGCCITPGYSAIVFGNPRKRKKWEKSHMGLSNAVFYIDLRVGDINRS</sequence>